<organism evidence="10 11">
    <name type="scientific">Ceratocystis pirilliformis</name>
    <dbReference type="NCBI Taxonomy" id="259994"/>
    <lineage>
        <taxon>Eukaryota</taxon>
        <taxon>Fungi</taxon>
        <taxon>Dikarya</taxon>
        <taxon>Ascomycota</taxon>
        <taxon>Pezizomycotina</taxon>
        <taxon>Sordariomycetes</taxon>
        <taxon>Hypocreomycetidae</taxon>
        <taxon>Microascales</taxon>
        <taxon>Ceratocystidaceae</taxon>
        <taxon>Ceratocystis</taxon>
    </lineage>
</organism>
<keyword evidence="11" id="KW-1185">Reference proteome</keyword>
<keyword evidence="3" id="KW-0249">Electron transport</keyword>
<evidence type="ECO:0000256" key="5">
    <source>
        <dbReference type="ARBA" id="ARBA00023002"/>
    </source>
</evidence>
<keyword evidence="7 8" id="KW-0472">Membrane</keyword>
<protein>
    <recommendedName>
        <fullName evidence="9">Ferric oxidoreductase domain-containing protein</fullName>
    </recommendedName>
</protein>
<dbReference type="InterPro" id="IPR050369">
    <property type="entry name" value="RBOH/FRE"/>
</dbReference>
<proteinExistence type="predicted"/>
<dbReference type="PANTHER" id="PTHR11972">
    <property type="entry name" value="NADPH OXIDASE"/>
    <property type="match status" value="1"/>
</dbReference>
<evidence type="ECO:0000256" key="4">
    <source>
        <dbReference type="ARBA" id="ARBA00022989"/>
    </source>
</evidence>
<dbReference type="EMBL" id="JAWDJO010000004">
    <property type="protein sequence ID" value="KAL1901611.1"/>
    <property type="molecule type" value="Genomic_DNA"/>
</dbReference>
<keyword evidence="6" id="KW-0813">Transport</keyword>
<keyword evidence="4 8" id="KW-1133">Transmembrane helix</keyword>
<feature type="transmembrane region" description="Helical" evidence="8">
    <location>
        <begin position="145"/>
        <end position="164"/>
    </location>
</feature>
<feature type="transmembrane region" description="Helical" evidence="8">
    <location>
        <begin position="171"/>
        <end position="189"/>
    </location>
</feature>
<evidence type="ECO:0000259" key="9">
    <source>
        <dbReference type="Pfam" id="PF01794"/>
    </source>
</evidence>
<gene>
    <name evidence="10" type="ORF">Cpir12675_000301</name>
</gene>
<evidence type="ECO:0000313" key="10">
    <source>
        <dbReference type="EMBL" id="KAL1901611.1"/>
    </source>
</evidence>
<comment type="subcellular location">
    <subcellularLocation>
        <location evidence="1">Membrane</location>
        <topology evidence="1">Multi-pass membrane protein</topology>
    </subcellularLocation>
</comment>
<feature type="transmembrane region" description="Helical" evidence="8">
    <location>
        <begin position="195"/>
        <end position="215"/>
    </location>
</feature>
<evidence type="ECO:0000256" key="6">
    <source>
        <dbReference type="ARBA" id="ARBA00023065"/>
    </source>
</evidence>
<accession>A0ABR3ZLM8</accession>
<evidence type="ECO:0000256" key="1">
    <source>
        <dbReference type="ARBA" id="ARBA00004141"/>
    </source>
</evidence>
<dbReference type="Pfam" id="PF01794">
    <property type="entry name" value="Ferric_reduct"/>
    <property type="match status" value="1"/>
</dbReference>
<name>A0ABR3ZLM8_9PEZI</name>
<evidence type="ECO:0000256" key="2">
    <source>
        <dbReference type="ARBA" id="ARBA00022692"/>
    </source>
</evidence>
<feature type="transmembrane region" description="Helical" evidence="8">
    <location>
        <begin position="30"/>
        <end position="53"/>
    </location>
</feature>
<feature type="transmembrane region" description="Helical" evidence="8">
    <location>
        <begin position="74"/>
        <end position="97"/>
    </location>
</feature>
<dbReference type="InterPro" id="IPR013130">
    <property type="entry name" value="Fe3_Rdtase_TM_dom"/>
</dbReference>
<evidence type="ECO:0000256" key="7">
    <source>
        <dbReference type="ARBA" id="ARBA00023136"/>
    </source>
</evidence>
<evidence type="ECO:0000313" key="11">
    <source>
        <dbReference type="Proteomes" id="UP001583280"/>
    </source>
</evidence>
<evidence type="ECO:0000256" key="3">
    <source>
        <dbReference type="ARBA" id="ARBA00022982"/>
    </source>
</evidence>
<evidence type="ECO:0000256" key="8">
    <source>
        <dbReference type="SAM" id="Phobius"/>
    </source>
</evidence>
<comment type="caution">
    <text evidence="10">The sequence shown here is derived from an EMBL/GenBank/DDBJ whole genome shotgun (WGS) entry which is preliminary data.</text>
</comment>
<keyword evidence="2 8" id="KW-0812">Transmembrane</keyword>
<sequence>MLLLRASGESLRYLSSTHISPELPILGKRITLGGLILSIWILLITLATTAFWLPAHLDFWEIRTDPLNWTSAKIQLTVTGVAGHCADILLGLLIIPISRNSLAYAFDPNNEGTEAKDEALAYGNPTMTSTEGEAKSFWYTCTSDTGIATLAFMIVLMLTALSFVRRRFYEVFCYFHIVTSVCIFFGACVHASTDYYLFLPGLLLWVVDWGLRFFAGETNCLNTKLNVTGEDAGNGWYRISLPASVSTSYDGQYVALAEKATLVGSPLRTTTSISLPSASFKTMHSPQLFLDQQAQAPSFFSEAHKEEAKRH</sequence>
<keyword evidence="6" id="KW-0406">Ion transport</keyword>
<keyword evidence="5" id="KW-0560">Oxidoreductase</keyword>
<feature type="domain" description="Ferric oxidoreductase" evidence="9">
    <location>
        <begin position="131"/>
        <end position="186"/>
    </location>
</feature>
<reference evidence="10 11" key="1">
    <citation type="journal article" date="2024" name="IMA Fungus">
        <title>IMA Genome - F19 : A genome assembly and annotation guide to empower mycologists, including annotated draft genome sequences of Ceratocystis pirilliformis, Diaporthe australafricana, Fusarium ophioides, Paecilomyces lecythidis, and Sporothrix stenoceras.</title>
        <authorList>
            <person name="Aylward J."/>
            <person name="Wilson A.M."/>
            <person name="Visagie C.M."/>
            <person name="Spraker J."/>
            <person name="Barnes I."/>
            <person name="Buitendag C."/>
            <person name="Ceriani C."/>
            <person name="Del Mar Angel L."/>
            <person name="du Plessis D."/>
            <person name="Fuchs T."/>
            <person name="Gasser K."/>
            <person name="Kramer D."/>
            <person name="Li W."/>
            <person name="Munsamy K."/>
            <person name="Piso A."/>
            <person name="Price J.L."/>
            <person name="Sonnekus B."/>
            <person name="Thomas C."/>
            <person name="van der Nest A."/>
            <person name="van Dijk A."/>
            <person name="van Heerden A."/>
            <person name="van Vuuren N."/>
            <person name="Yilmaz N."/>
            <person name="Duong T.A."/>
            <person name="van der Merwe N.A."/>
            <person name="Wingfield M.J."/>
            <person name="Wingfield B.D."/>
        </authorList>
    </citation>
    <scope>NUCLEOTIDE SEQUENCE [LARGE SCALE GENOMIC DNA]</scope>
    <source>
        <strain evidence="10 11">CMW 12675</strain>
    </source>
</reference>
<dbReference type="Proteomes" id="UP001583280">
    <property type="component" value="Unassembled WGS sequence"/>
</dbReference>